<proteinExistence type="inferred from homology"/>
<comment type="similarity">
    <text evidence="1">Belongs to the chalcone isomerase family.</text>
</comment>
<organism evidence="3 4">
    <name type="scientific">Heracleum sosnowskyi</name>
    <dbReference type="NCBI Taxonomy" id="360622"/>
    <lineage>
        <taxon>Eukaryota</taxon>
        <taxon>Viridiplantae</taxon>
        <taxon>Streptophyta</taxon>
        <taxon>Embryophyta</taxon>
        <taxon>Tracheophyta</taxon>
        <taxon>Spermatophyta</taxon>
        <taxon>Magnoliopsida</taxon>
        <taxon>eudicotyledons</taxon>
        <taxon>Gunneridae</taxon>
        <taxon>Pentapetalae</taxon>
        <taxon>asterids</taxon>
        <taxon>campanulids</taxon>
        <taxon>Apiales</taxon>
        <taxon>Apiaceae</taxon>
        <taxon>Apioideae</taxon>
        <taxon>apioid superclade</taxon>
        <taxon>Tordylieae</taxon>
        <taxon>Tordyliinae</taxon>
        <taxon>Heracleum</taxon>
    </lineage>
</organism>
<dbReference type="PANTHER" id="PTHR47589:SF5">
    <property type="entry name" value="CHALCONE ISOMERASE DOMAIN-CONTAINING PROTEIN"/>
    <property type="match status" value="1"/>
</dbReference>
<reference evidence="3" key="2">
    <citation type="submission" date="2023-05" db="EMBL/GenBank/DDBJ databases">
        <authorList>
            <person name="Schelkunov M.I."/>
        </authorList>
    </citation>
    <scope>NUCLEOTIDE SEQUENCE</scope>
    <source>
        <strain evidence="3">Hsosn_3</strain>
        <tissue evidence="3">Leaf</tissue>
    </source>
</reference>
<dbReference type="InterPro" id="IPR044228">
    <property type="entry name" value="FAP1"/>
</dbReference>
<evidence type="ECO:0000256" key="1">
    <source>
        <dbReference type="ARBA" id="ARBA00007166"/>
    </source>
</evidence>
<gene>
    <name evidence="3" type="ORF">POM88_053077</name>
</gene>
<dbReference type="SUPFAM" id="SSF54626">
    <property type="entry name" value="Chalcone isomerase"/>
    <property type="match status" value="1"/>
</dbReference>
<dbReference type="PANTHER" id="PTHR47589">
    <property type="entry name" value="FATTY-ACID-BINDING PROTEIN 1"/>
    <property type="match status" value="1"/>
</dbReference>
<sequence length="287" mass="31529">MVSLRFPFSFSQSRPPNSTATSRFCSVTVCSAAVAAGVGAVAAGVSLSQNNTKPFLQNTFDFLINKLTPNYNDPVWGSLSLAATRPDITESKTGVSFPAVLNDSQQLLGAGLRKKSVMGLKNINVYAFGVYADESDIKKCLSEKYGKLSVSQLKEKDVNEDLMESDVCMTVRLQIVYGRLSIRSVRNAFEESVGDRLQKFGGPDNKELLQSFTSQFKDDIKIPRGSTIDLSKERGYVLRTKIDGKEVGSIQSKLLCRSILDLYIGDAPFDQEVRDNLESNLAPLLNE</sequence>
<accession>A0AAD8GRA2</accession>
<evidence type="ECO:0000259" key="2">
    <source>
        <dbReference type="Pfam" id="PF16035"/>
    </source>
</evidence>
<dbReference type="InterPro" id="IPR016087">
    <property type="entry name" value="Chalcone_isomerase"/>
</dbReference>
<dbReference type="GO" id="GO:0006631">
    <property type="term" value="P:fatty acid metabolic process"/>
    <property type="evidence" value="ECO:0007669"/>
    <property type="project" value="TreeGrafter"/>
</dbReference>
<dbReference type="Gene3D" id="3.50.70.10">
    <property type="match status" value="1"/>
</dbReference>
<dbReference type="Pfam" id="PF16035">
    <property type="entry name" value="Chalcone_2"/>
    <property type="match status" value="1"/>
</dbReference>
<dbReference type="GO" id="GO:0009570">
    <property type="term" value="C:chloroplast stroma"/>
    <property type="evidence" value="ECO:0007669"/>
    <property type="project" value="TreeGrafter"/>
</dbReference>
<dbReference type="InterPro" id="IPR036298">
    <property type="entry name" value="Chalcone_isomerase_sf"/>
</dbReference>
<evidence type="ECO:0000313" key="3">
    <source>
        <dbReference type="EMBL" id="KAK1352646.1"/>
    </source>
</evidence>
<protein>
    <submittedName>
        <fullName evidence="3">Fatty-acid-binding protein 1</fullName>
    </submittedName>
</protein>
<name>A0AAD8GRA2_9APIA</name>
<dbReference type="GO" id="GO:0005504">
    <property type="term" value="F:fatty acid binding"/>
    <property type="evidence" value="ECO:0007669"/>
    <property type="project" value="TreeGrafter"/>
</dbReference>
<keyword evidence="4" id="KW-1185">Reference proteome</keyword>
<evidence type="ECO:0000313" key="4">
    <source>
        <dbReference type="Proteomes" id="UP001237642"/>
    </source>
</evidence>
<dbReference type="AlphaFoldDB" id="A0AAD8GRA2"/>
<dbReference type="InterPro" id="IPR016088">
    <property type="entry name" value="Chalcone_isomerase_3-sand"/>
</dbReference>
<dbReference type="Gene3D" id="1.10.890.20">
    <property type="match status" value="1"/>
</dbReference>
<dbReference type="InterPro" id="IPR016089">
    <property type="entry name" value="Chalcone_isomerase_bundle_sf"/>
</dbReference>
<dbReference type="GO" id="GO:0016872">
    <property type="term" value="F:intramolecular lyase activity"/>
    <property type="evidence" value="ECO:0007669"/>
    <property type="project" value="InterPro"/>
</dbReference>
<reference evidence="3" key="1">
    <citation type="submission" date="2023-02" db="EMBL/GenBank/DDBJ databases">
        <title>Genome of toxic invasive species Heracleum sosnowskyi carries increased number of genes despite the absence of recent whole-genome duplications.</title>
        <authorList>
            <person name="Schelkunov M."/>
            <person name="Shtratnikova V."/>
            <person name="Makarenko M."/>
            <person name="Klepikova A."/>
            <person name="Omelchenko D."/>
            <person name="Novikova G."/>
            <person name="Obukhova E."/>
            <person name="Bogdanov V."/>
            <person name="Penin A."/>
            <person name="Logacheva M."/>
        </authorList>
    </citation>
    <scope>NUCLEOTIDE SEQUENCE</scope>
    <source>
        <strain evidence="3">Hsosn_3</strain>
        <tissue evidence="3">Leaf</tissue>
    </source>
</reference>
<feature type="domain" description="Chalcone isomerase" evidence="2">
    <location>
        <begin position="105"/>
        <end position="276"/>
    </location>
</feature>
<comment type="caution">
    <text evidence="3">The sequence shown here is derived from an EMBL/GenBank/DDBJ whole genome shotgun (WGS) entry which is preliminary data.</text>
</comment>
<dbReference type="Proteomes" id="UP001237642">
    <property type="component" value="Unassembled WGS sequence"/>
</dbReference>
<dbReference type="EMBL" id="JAUIZM010000015">
    <property type="protein sequence ID" value="KAK1352646.1"/>
    <property type="molecule type" value="Genomic_DNA"/>
</dbReference>